<evidence type="ECO:0000259" key="1">
    <source>
        <dbReference type="Pfam" id="PF09995"/>
    </source>
</evidence>
<dbReference type="RefSeq" id="WP_377174642.1">
    <property type="nucleotide sequence ID" value="NZ_JBHUJA010000047.1"/>
</dbReference>
<feature type="domain" description="ER-bound oxygenase mpaB/mpaB'/Rubber oxygenase catalytic" evidence="1">
    <location>
        <begin position="52"/>
        <end position="280"/>
    </location>
</feature>
<protein>
    <submittedName>
        <fullName evidence="2">DUF2236 domain-containing protein</fullName>
    </submittedName>
</protein>
<gene>
    <name evidence="2" type="ORF">JIN78_04165</name>
</gene>
<dbReference type="EMBL" id="JAENIO010000006">
    <property type="protein sequence ID" value="MBK1833246.1"/>
    <property type="molecule type" value="Genomic_DNA"/>
</dbReference>
<comment type="caution">
    <text evidence="2">The sequence shown here is derived from an EMBL/GenBank/DDBJ whole genome shotgun (WGS) entry which is preliminary data.</text>
</comment>
<sequence>MMPAPRNNALQEILSKRFRILLTGDPDGVPPWLADVAASDEPGLYLPDEAPWIVHGDLATLVGGIRALLMQALHPGSLTGVREHSRYKEEPLGRLSGTIRWLTMTTFASTAAVSGEADRVNTMHRRVKGTYQNSAGQKVAYRAADPELLRWVHIAFMDSFLRCHQLYSSRALPGGADAYIRLWAKSVIPLGLTEVPLSERDLLAELERFRPELVVNDATREVISFIRNPPLPKTSLPAYHFLFKAALASLPQEYQERIGLGHPSLRLMRPITRNLLGLIRLAIGPETPIEEAAIARLHRAGVMKDGKIICRPDSL</sequence>
<dbReference type="PANTHER" id="PTHR36151">
    <property type="entry name" value="BLR2777 PROTEIN"/>
    <property type="match status" value="1"/>
</dbReference>
<evidence type="ECO:0000313" key="3">
    <source>
        <dbReference type="Proteomes" id="UP000604083"/>
    </source>
</evidence>
<accession>A0A934RPL4</accession>
<dbReference type="Pfam" id="PF09995">
    <property type="entry name" value="MPAB_Lcp_cat"/>
    <property type="match status" value="1"/>
</dbReference>
<evidence type="ECO:0000313" key="2">
    <source>
        <dbReference type="EMBL" id="MBK1833246.1"/>
    </source>
</evidence>
<dbReference type="Proteomes" id="UP000604083">
    <property type="component" value="Unassembled WGS sequence"/>
</dbReference>
<dbReference type="PANTHER" id="PTHR36151:SF3">
    <property type="entry name" value="ER-BOUND OXYGENASE MPAB_MPAB'_RUBBER OXYGENASE CATALYTIC DOMAIN-CONTAINING PROTEIN"/>
    <property type="match status" value="1"/>
</dbReference>
<dbReference type="InterPro" id="IPR018713">
    <property type="entry name" value="MPAB/Lcp_cat_dom"/>
</dbReference>
<reference evidence="2" key="1">
    <citation type="submission" date="2021-01" db="EMBL/GenBank/DDBJ databases">
        <title>Modified the classification status of verrucomicrobia.</title>
        <authorList>
            <person name="Feng X."/>
        </authorList>
    </citation>
    <scope>NUCLEOTIDE SEQUENCE</scope>
    <source>
        <strain evidence="2">KCTC 12986</strain>
    </source>
</reference>
<dbReference type="AlphaFoldDB" id="A0A934RPL4"/>
<organism evidence="2 3">
    <name type="scientific">Roseibacillus ishigakijimensis</name>
    <dbReference type="NCBI Taxonomy" id="454146"/>
    <lineage>
        <taxon>Bacteria</taxon>
        <taxon>Pseudomonadati</taxon>
        <taxon>Verrucomicrobiota</taxon>
        <taxon>Verrucomicrobiia</taxon>
        <taxon>Verrucomicrobiales</taxon>
        <taxon>Verrucomicrobiaceae</taxon>
        <taxon>Roseibacillus</taxon>
    </lineage>
</organism>
<name>A0A934RPL4_9BACT</name>
<proteinExistence type="predicted"/>
<dbReference type="GO" id="GO:0016491">
    <property type="term" value="F:oxidoreductase activity"/>
    <property type="evidence" value="ECO:0007669"/>
    <property type="project" value="InterPro"/>
</dbReference>
<keyword evidence="3" id="KW-1185">Reference proteome</keyword>